<evidence type="ECO:0000259" key="2">
    <source>
        <dbReference type="PROSITE" id="PS50112"/>
    </source>
</evidence>
<dbReference type="SUPFAM" id="SSF55073">
    <property type="entry name" value="Nucleotide cyclase"/>
    <property type="match status" value="1"/>
</dbReference>
<dbReference type="InterPro" id="IPR000160">
    <property type="entry name" value="GGDEF_dom"/>
</dbReference>
<evidence type="ECO:0000259" key="3">
    <source>
        <dbReference type="PROSITE" id="PS50113"/>
    </source>
</evidence>
<accession>A0A4S8Q2C4</accession>
<organism evidence="5 6">
    <name type="scientific">Rhizobium rosettiformans W3</name>
    <dbReference type="NCBI Taxonomy" id="538378"/>
    <lineage>
        <taxon>Bacteria</taxon>
        <taxon>Pseudomonadati</taxon>
        <taxon>Pseudomonadota</taxon>
        <taxon>Alphaproteobacteria</taxon>
        <taxon>Hyphomicrobiales</taxon>
        <taxon>Rhizobiaceae</taxon>
        <taxon>Rhizobium/Agrobacterium group</taxon>
        <taxon>Rhizobium</taxon>
    </lineage>
</organism>
<dbReference type="Gene3D" id="3.30.450.20">
    <property type="entry name" value="PAS domain"/>
    <property type="match status" value="1"/>
</dbReference>
<dbReference type="PROSITE" id="PS50113">
    <property type="entry name" value="PAC"/>
    <property type="match status" value="1"/>
</dbReference>
<dbReference type="InterPro" id="IPR043128">
    <property type="entry name" value="Rev_trsase/Diguanyl_cyclase"/>
</dbReference>
<dbReference type="InterPro" id="IPR029787">
    <property type="entry name" value="Nucleotide_cyclase"/>
</dbReference>
<proteinExistence type="predicted"/>
<dbReference type="NCBIfam" id="TIGR00229">
    <property type="entry name" value="sensory_box"/>
    <property type="match status" value="1"/>
</dbReference>
<dbReference type="FunFam" id="3.30.70.270:FF:000001">
    <property type="entry name" value="Diguanylate cyclase domain protein"/>
    <property type="match status" value="1"/>
</dbReference>
<dbReference type="InterPro" id="IPR052155">
    <property type="entry name" value="Biofilm_reg_signaling"/>
</dbReference>
<dbReference type="PANTHER" id="PTHR44757:SF2">
    <property type="entry name" value="BIOFILM ARCHITECTURE MAINTENANCE PROTEIN MBAA"/>
    <property type="match status" value="1"/>
</dbReference>
<dbReference type="SMART" id="SM00091">
    <property type="entry name" value="PAS"/>
    <property type="match status" value="1"/>
</dbReference>
<dbReference type="GO" id="GO:0003824">
    <property type="term" value="F:catalytic activity"/>
    <property type="evidence" value="ECO:0007669"/>
    <property type="project" value="UniProtKB-ARBA"/>
</dbReference>
<dbReference type="Gene3D" id="3.30.70.270">
    <property type="match status" value="1"/>
</dbReference>
<dbReference type="InterPro" id="IPR000014">
    <property type="entry name" value="PAS"/>
</dbReference>
<gene>
    <name evidence="5" type="ORF">FAA86_05410</name>
</gene>
<dbReference type="PANTHER" id="PTHR44757">
    <property type="entry name" value="DIGUANYLATE CYCLASE DGCP"/>
    <property type="match status" value="1"/>
</dbReference>
<protein>
    <submittedName>
        <fullName evidence="5">Diguanylate cyclase</fullName>
    </submittedName>
</protein>
<dbReference type="InterPro" id="IPR013656">
    <property type="entry name" value="PAS_4"/>
</dbReference>
<dbReference type="EMBL" id="STGU01000002">
    <property type="protein sequence ID" value="THV38228.1"/>
    <property type="molecule type" value="Genomic_DNA"/>
</dbReference>
<feature type="domain" description="GGDEF" evidence="4">
    <location>
        <begin position="295"/>
        <end position="427"/>
    </location>
</feature>
<dbReference type="PROSITE" id="PS50112">
    <property type="entry name" value="PAS"/>
    <property type="match status" value="1"/>
</dbReference>
<dbReference type="AlphaFoldDB" id="A0A4S8Q2C4"/>
<evidence type="ECO:0000313" key="6">
    <source>
        <dbReference type="Proteomes" id="UP000307378"/>
    </source>
</evidence>
<dbReference type="CDD" id="cd00130">
    <property type="entry name" value="PAS"/>
    <property type="match status" value="1"/>
</dbReference>
<evidence type="ECO:0000256" key="1">
    <source>
        <dbReference type="SAM" id="Coils"/>
    </source>
</evidence>
<evidence type="ECO:0000313" key="5">
    <source>
        <dbReference type="EMBL" id="THV38228.1"/>
    </source>
</evidence>
<comment type="caution">
    <text evidence="5">The sequence shown here is derived from an EMBL/GenBank/DDBJ whole genome shotgun (WGS) entry which is preliminary data.</text>
</comment>
<keyword evidence="1" id="KW-0175">Coiled coil</keyword>
<dbReference type="Pfam" id="PF08448">
    <property type="entry name" value="PAS_4"/>
    <property type="match status" value="1"/>
</dbReference>
<dbReference type="Proteomes" id="UP000307378">
    <property type="component" value="Unassembled WGS sequence"/>
</dbReference>
<dbReference type="SUPFAM" id="SSF55785">
    <property type="entry name" value="PYP-like sensor domain (PAS domain)"/>
    <property type="match status" value="1"/>
</dbReference>
<dbReference type="NCBIfam" id="TIGR00254">
    <property type="entry name" value="GGDEF"/>
    <property type="match status" value="1"/>
</dbReference>
<dbReference type="InterPro" id="IPR000700">
    <property type="entry name" value="PAS-assoc_C"/>
</dbReference>
<evidence type="ECO:0000259" key="4">
    <source>
        <dbReference type="PROSITE" id="PS50887"/>
    </source>
</evidence>
<dbReference type="CDD" id="cd01949">
    <property type="entry name" value="GGDEF"/>
    <property type="match status" value="1"/>
</dbReference>
<feature type="domain" description="PAS" evidence="2">
    <location>
        <begin position="138"/>
        <end position="208"/>
    </location>
</feature>
<dbReference type="SMART" id="SM00267">
    <property type="entry name" value="GGDEF"/>
    <property type="match status" value="1"/>
</dbReference>
<dbReference type="PROSITE" id="PS50887">
    <property type="entry name" value="GGDEF"/>
    <property type="match status" value="1"/>
</dbReference>
<dbReference type="Pfam" id="PF00990">
    <property type="entry name" value="GGDEF"/>
    <property type="match status" value="1"/>
</dbReference>
<dbReference type="InterPro" id="IPR035965">
    <property type="entry name" value="PAS-like_dom_sf"/>
</dbReference>
<name>A0A4S8Q2C4_9HYPH</name>
<reference evidence="5 6" key="1">
    <citation type="submission" date="2019-04" db="EMBL/GenBank/DDBJ databases">
        <title>genome sequence of strain W3.</title>
        <authorList>
            <person name="Gao J."/>
            <person name="Sun J."/>
        </authorList>
    </citation>
    <scope>NUCLEOTIDE SEQUENCE [LARGE SCALE GENOMIC DNA]</scope>
    <source>
        <strain evidence="5 6">W3</strain>
    </source>
</reference>
<feature type="domain" description="PAC" evidence="3">
    <location>
        <begin position="211"/>
        <end position="263"/>
    </location>
</feature>
<sequence>MQLARQIEQFPDKSPLVTLSWYSPIGAPPPAGIGSLTPARITDYRDLQDTSVCFLDCADRASMREVTRLRQAYGPALYLVAATEGAGAAFQSELFETGVDDILLQDGPEHLFRCLLRAKRHLTLLQQQERRLDDLQEQLDRWQDGLDHLPTPIYLKDVDGRYLGCNTAFSQFVGTTRSGVIGQTLADFLPQEVADAHRESDLEVMRKGGVLRVETDVCVPETGMRHVMLHKASIESADGQLRGIAGVMIDITERKELEARLTAAAERDPLTNAYNRRKFFEVAASAIEHRPDGGSAFAVAVIDIDHFKSINDELGHGEGDLTLCSIVDTLRSHEDQGVVVARAGGEEFFAFFAGENAERAAEILEQMRGDVARYCQVTTVAGAAGTISIGLAAFDPEQETVDQALRRADLALYRAKRDGRNRLCLAP</sequence>
<feature type="coiled-coil region" evidence="1">
    <location>
        <begin position="118"/>
        <end position="145"/>
    </location>
</feature>
<dbReference type="RefSeq" id="WP_136538747.1">
    <property type="nucleotide sequence ID" value="NZ_STGU01000002.1"/>
</dbReference>